<sequence length="128" mass="15492">MENISTLIDDLTLKMNLNDEELKKLQLQRDIFEDNGDEMWNQYKRSHNSKWKNIYFTEFMGYCQGLQTIFTKESELSKKSERIEEKMDRLYQQNDDLWDEINHLSSNIMEYQNKIRGKGANKAIFPRR</sequence>
<comment type="caution">
    <text evidence="1">The sequence shown here is derived from an EMBL/GenBank/DDBJ whole genome shotgun (WGS) entry which is preliminary data.</text>
</comment>
<evidence type="ECO:0000313" key="2">
    <source>
        <dbReference type="Proteomes" id="UP000031668"/>
    </source>
</evidence>
<name>A0A0C2N2F5_THEKT</name>
<dbReference type="EMBL" id="JWZT01002984">
    <property type="protein sequence ID" value="KII68052.1"/>
    <property type="molecule type" value="Genomic_DNA"/>
</dbReference>
<keyword evidence="2" id="KW-1185">Reference proteome</keyword>
<reference evidence="1 2" key="1">
    <citation type="journal article" date="2014" name="Genome Biol. Evol.">
        <title>The genome of the myxosporean Thelohanellus kitauei shows adaptations to nutrient acquisition within its fish host.</title>
        <authorList>
            <person name="Yang Y."/>
            <person name="Xiong J."/>
            <person name="Zhou Z."/>
            <person name="Huo F."/>
            <person name="Miao W."/>
            <person name="Ran C."/>
            <person name="Liu Y."/>
            <person name="Zhang J."/>
            <person name="Feng J."/>
            <person name="Wang M."/>
            <person name="Wang M."/>
            <person name="Wang L."/>
            <person name="Yao B."/>
        </authorList>
    </citation>
    <scope>NUCLEOTIDE SEQUENCE [LARGE SCALE GENOMIC DNA]</scope>
    <source>
        <strain evidence="1">Wuqing</strain>
    </source>
</reference>
<protein>
    <submittedName>
        <fullName evidence="1">Uncharacterized protein</fullName>
    </submittedName>
</protein>
<dbReference type="AlphaFoldDB" id="A0A0C2N2F5"/>
<organism evidence="1 2">
    <name type="scientific">Thelohanellus kitauei</name>
    <name type="common">Myxosporean</name>
    <dbReference type="NCBI Taxonomy" id="669202"/>
    <lineage>
        <taxon>Eukaryota</taxon>
        <taxon>Metazoa</taxon>
        <taxon>Cnidaria</taxon>
        <taxon>Myxozoa</taxon>
        <taxon>Myxosporea</taxon>
        <taxon>Bivalvulida</taxon>
        <taxon>Platysporina</taxon>
        <taxon>Myxobolidae</taxon>
        <taxon>Thelohanellus</taxon>
    </lineage>
</organism>
<accession>A0A0C2N2F5</accession>
<evidence type="ECO:0000313" key="1">
    <source>
        <dbReference type="EMBL" id="KII68052.1"/>
    </source>
</evidence>
<gene>
    <name evidence="1" type="ORF">RF11_08594</name>
</gene>
<dbReference type="Proteomes" id="UP000031668">
    <property type="component" value="Unassembled WGS sequence"/>
</dbReference>
<proteinExistence type="predicted"/>